<reference evidence="1 2" key="1">
    <citation type="journal article" date="2019" name="Sci. Rep.">
        <title>Orb-weaving spider Araneus ventricosus genome elucidates the spidroin gene catalogue.</title>
        <authorList>
            <person name="Kono N."/>
            <person name="Nakamura H."/>
            <person name="Ohtoshi R."/>
            <person name="Moran D.A.P."/>
            <person name="Shinohara A."/>
            <person name="Yoshida Y."/>
            <person name="Fujiwara M."/>
            <person name="Mori M."/>
            <person name="Tomita M."/>
            <person name="Arakawa K."/>
        </authorList>
    </citation>
    <scope>NUCLEOTIDE SEQUENCE [LARGE SCALE GENOMIC DNA]</scope>
</reference>
<proteinExistence type="predicted"/>
<organism evidence="1 2">
    <name type="scientific">Araneus ventricosus</name>
    <name type="common">Orbweaver spider</name>
    <name type="synonym">Epeira ventricosa</name>
    <dbReference type="NCBI Taxonomy" id="182803"/>
    <lineage>
        <taxon>Eukaryota</taxon>
        <taxon>Metazoa</taxon>
        <taxon>Ecdysozoa</taxon>
        <taxon>Arthropoda</taxon>
        <taxon>Chelicerata</taxon>
        <taxon>Arachnida</taxon>
        <taxon>Araneae</taxon>
        <taxon>Araneomorphae</taxon>
        <taxon>Entelegynae</taxon>
        <taxon>Araneoidea</taxon>
        <taxon>Araneidae</taxon>
        <taxon>Araneus</taxon>
    </lineage>
</organism>
<evidence type="ECO:0000313" key="1">
    <source>
        <dbReference type="EMBL" id="GBN18268.1"/>
    </source>
</evidence>
<sequence length="92" mass="10594">MGFTFFWRRRPTLWLLRQKKPQHNQPTVIKVIESSEPPIGFSLELLFQSSFRGFNVLFVGSSHVGIRGNEDADKGCCRHLPLQHARPCDKNS</sequence>
<protein>
    <submittedName>
        <fullName evidence="1">Uncharacterized protein</fullName>
    </submittedName>
</protein>
<name>A0A4Y2LU22_ARAVE</name>
<evidence type="ECO:0000313" key="2">
    <source>
        <dbReference type="Proteomes" id="UP000499080"/>
    </source>
</evidence>
<keyword evidence="2" id="KW-1185">Reference proteome</keyword>
<accession>A0A4Y2LU22</accession>
<comment type="caution">
    <text evidence="1">The sequence shown here is derived from an EMBL/GenBank/DDBJ whole genome shotgun (WGS) entry which is preliminary data.</text>
</comment>
<dbReference type="AlphaFoldDB" id="A0A4Y2LU22"/>
<gene>
    <name evidence="1" type="ORF">AVEN_35904_1</name>
</gene>
<dbReference type="Proteomes" id="UP000499080">
    <property type="component" value="Unassembled WGS sequence"/>
</dbReference>
<dbReference type="EMBL" id="BGPR01006357">
    <property type="protein sequence ID" value="GBN18268.1"/>
    <property type="molecule type" value="Genomic_DNA"/>
</dbReference>